<accession>A0A3B0C2G7</accession>
<evidence type="ECO:0000256" key="18">
    <source>
        <dbReference type="ARBA" id="ARBA00032375"/>
    </source>
</evidence>
<feature type="chain" id="PRO_5017246549" description="Phosphatidylcholine 1-acylhydrolase" evidence="21">
    <location>
        <begin position="24"/>
        <end position="287"/>
    </location>
</feature>
<evidence type="ECO:0000256" key="8">
    <source>
        <dbReference type="ARBA" id="ARBA00022452"/>
    </source>
</evidence>
<comment type="similarity">
    <text evidence="4">Belongs to the phospholipase A1 family.</text>
</comment>
<keyword evidence="15" id="KW-0443">Lipid metabolism</keyword>
<feature type="binding site" description="in dimeric form" evidence="20">
    <location>
        <position position="114"/>
    </location>
    <ligand>
        <name>Ca(2+)</name>
        <dbReference type="ChEBI" id="CHEBI:29108"/>
        <label>1</label>
    </ligand>
</feature>
<evidence type="ECO:0000256" key="11">
    <source>
        <dbReference type="ARBA" id="ARBA00022729"/>
    </source>
</evidence>
<keyword evidence="9" id="KW-0812">Transmembrane</keyword>
<evidence type="ECO:0000256" key="16">
    <source>
        <dbReference type="ARBA" id="ARBA00023136"/>
    </source>
</evidence>
<keyword evidence="8" id="KW-1134">Transmembrane beta strand</keyword>
<feature type="active site" description="Proton acceptor" evidence="19">
    <location>
        <position position="148"/>
    </location>
</feature>
<keyword evidence="13 20" id="KW-0106">Calcium</keyword>
<dbReference type="PRINTS" id="PR01486">
    <property type="entry name" value="PHPHLIPASEA1"/>
</dbReference>
<keyword evidence="14" id="KW-0442">Lipid degradation</keyword>
<protein>
    <recommendedName>
        <fullName evidence="18">Phosphatidylcholine 1-acylhydrolase</fullName>
        <ecNumber evidence="6">3.1.1.32</ecNumber>
        <ecNumber evidence="7">3.1.1.4</ecNumber>
    </recommendedName>
</protein>
<evidence type="ECO:0000256" key="21">
    <source>
        <dbReference type="SAM" id="SignalP"/>
    </source>
</evidence>
<feature type="binding site" description="in dimeric form" evidence="20">
    <location>
        <position position="153"/>
    </location>
    <ligand>
        <name>Ca(2+)</name>
        <dbReference type="ChEBI" id="CHEBI:29108"/>
        <label>1</label>
    </ligand>
</feature>
<dbReference type="InterPro" id="IPR036541">
    <property type="entry name" value="PLipase_A1_sf"/>
</dbReference>
<proteinExistence type="inferred from homology"/>
<dbReference type="EMBL" id="RBCJ01000004">
    <property type="protein sequence ID" value="RKN78684.1"/>
    <property type="molecule type" value="Genomic_DNA"/>
</dbReference>
<dbReference type="SUPFAM" id="SSF56931">
    <property type="entry name" value="Outer membrane phospholipase A (OMPLA)"/>
    <property type="match status" value="1"/>
</dbReference>
<feature type="binding site" description="in dimeric form" evidence="20">
    <location>
        <position position="158"/>
    </location>
    <ligand>
        <name>Ca(2+)</name>
        <dbReference type="ChEBI" id="CHEBI:29108"/>
        <label>1</label>
    </ligand>
</feature>
<keyword evidence="12" id="KW-0378">Hydrolase</keyword>
<dbReference type="Gene3D" id="2.40.230.10">
    <property type="entry name" value="Phospholipase A1"/>
    <property type="match status" value="1"/>
</dbReference>
<evidence type="ECO:0000256" key="7">
    <source>
        <dbReference type="ARBA" id="ARBA00013278"/>
    </source>
</evidence>
<dbReference type="GO" id="GO:0016042">
    <property type="term" value="P:lipid catabolic process"/>
    <property type="evidence" value="ECO:0007669"/>
    <property type="project" value="UniProtKB-KW"/>
</dbReference>
<name>A0A3B0C2G7_9FLAO</name>
<comment type="caution">
    <text evidence="22">The sequence shown here is derived from an EMBL/GenBank/DDBJ whole genome shotgun (WGS) entry which is preliminary data.</text>
</comment>
<keyword evidence="23" id="KW-1185">Reference proteome</keyword>
<evidence type="ECO:0000256" key="19">
    <source>
        <dbReference type="PIRSR" id="PIRSR603187-1"/>
    </source>
</evidence>
<dbReference type="EC" id="3.1.1.4" evidence="7"/>
<dbReference type="GO" id="GO:0009279">
    <property type="term" value="C:cell outer membrane"/>
    <property type="evidence" value="ECO:0007669"/>
    <property type="project" value="UniProtKB-SubCell"/>
</dbReference>
<comment type="subunit">
    <text evidence="5">Homodimer; dimerization is reversible, and the dimeric form is the active one.</text>
</comment>
<evidence type="ECO:0000256" key="14">
    <source>
        <dbReference type="ARBA" id="ARBA00022963"/>
    </source>
</evidence>
<evidence type="ECO:0000256" key="5">
    <source>
        <dbReference type="ARBA" id="ARBA00011702"/>
    </source>
</evidence>
<keyword evidence="16" id="KW-0472">Membrane</keyword>
<evidence type="ECO:0000256" key="13">
    <source>
        <dbReference type="ARBA" id="ARBA00022837"/>
    </source>
</evidence>
<evidence type="ECO:0000256" key="6">
    <source>
        <dbReference type="ARBA" id="ARBA00013179"/>
    </source>
</evidence>
<organism evidence="22 23">
    <name type="scientific">Ulvibacterium marinum</name>
    <dbReference type="NCBI Taxonomy" id="2419782"/>
    <lineage>
        <taxon>Bacteria</taxon>
        <taxon>Pseudomonadati</taxon>
        <taxon>Bacteroidota</taxon>
        <taxon>Flavobacteriia</taxon>
        <taxon>Flavobacteriales</taxon>
        <taxon>Flavobacteriaceae</taxon>
        <taxon>Ulvibacterium</taxon>
    </lineage>
</organism>
<evidence type="ECO:0000256" key="3">
    <source>
        <dbReference type="ARBA" id="ARBA00004571"/>
    </source>
</evidence>
<evidence type="ECO:0000256" key="1">
    <source>
        <dbReference type="ARBA" id="ARBA00000111"/>
    </source>
</evidence>
<evidence type="ECO:0000256" key="2">
    <source>
        <dbReference type="ARBA" id="ARBA00001604"/>
    </source>
</evidence>
<evidence type="ECO:0000256" key="9">
    <source>
        <dbReference type="ARBA" id="ARBA00022692"/>
    </source>
</evidence>
<dbReference type="GO" id="GO:0046872">
    <property type="term" value="F:metal ion binding"/>
    <property type="evidence" value="ECO:0007669"/>
    <property type="project" value="UniProtKB-KW"/>
</dbReference>
<dbReference type="PANTHER" id="PTHR40457">
    <property type="entry name" value="PHOSPHOLIPASE A1"/>
    <property type="match status" value="1"/>
</dbReference>
<dbReference type="InterPro" id="IPR003187">
    <property type="entry name" value="PLipase_A1"/>
</dbReference>
<reference evidence="22 23" key="1">
    <citation type="submission" date="2018-10" db="EMBL/GenBank/DDBJ databases">
        <title>Ulvibacterium marinum gen. nov., sp. nov., a novel marine bacterium of the family Flavobacteriaceae, isolated from a culture of the green alga Ulva prolifera.</title>
        <authorList>
            <person name="Zhang Z."/>
        </authorList>
    </citation>
    <scope>NUCLEOTIDE SEQUENCE [LARGE SCALE GENOMIC DNA]</scope>
    <source>
        <strain evidence="22 23">CCMM003</strain>
    </source>
</reference>
<dbReference type="EC" id="3.1.1.32" evidence="6"/>
<dbReference type="OrthoDB" id="188433at2"/>
<comment type="cofactor">
    <cofactor evidence="20">
        <name>Ca(2+)</name>
        <dbReference type="ChEBI" id="CHEBI:29108"/>
    </cofactor>
    <text evidence="20">Binds 1 Ca(2+) ion per monomer.</text>
</comment>
<dbReference type="GO" id="GO:0004623">
    <property type="term" value="F:phospholipase A2 activity"/>
    <property type="evidence" value="ECO:0007669"/>
    <property type="project" value="UniProtKB-EC"/>
</dbReference>
<evidence type="ECO:0000313" key="23">
    <source>
        <dbReference type="Proteomes" id="UP000276603"/>
    </source>
</evidence>
<feature type="signal peptide" evidence="21">
    <location>
        <begin position="1"/>
        <end position="23"/>
    </location>
</feature>
<feature type="active site" description="Nucleophile" evidence="19">
    <location>
        <position position="150"/>
    </location>
</feature>
<dbReference type="AlphaFoldDB" id="A0A3B0C2G7"/>
<dbReference type="RefSeq" id="WP_120713592.1">
    <property type="nucleotide sequence ID" value="NZ_RBCJ01000004.1"/>
</dbReference>
<evidence type="ECO:0000313" key="22">
    <source>
        <dbReference type="EMBL" id="RKN78684.1"/>
    </source>
</evidence>
<gene>
    <name evidence="22" type="ORF">D7Z94_21040</name>
</gene>
<dbReference type="GO" id="GO:0008970">
    <property type="term" value="F:phospholipase A1 activity"/>
    <property type="evidence" value="ECO:0007669"/>
    <property type="project" value="UniProtKB-EC"/>
</dbReference>
<dbReference type="Proteomes" id="UP000276603">
    <property type="component" value="Unassembled WGS sequence"/>
</dbReference>
<evidence type="ECO:0000256" key="20">
    <source>
        <dbReference type="PIRSR" id="PIRSR603187-2"/>
    </source>
</evidence>
<keyword evidence="17" id="KW-0998">Cell outer membrane</keyword>
<evidence type="ECO:0000256" key="15">
    <source>
        <dbReference type="ARBA" id="ARBA00023098"/>
    </source>
</evidence>
<evidence type="ECO:0000256" key="12">
    <source>
        <dbReference type="ARBA" id="ARBA00022801"/>
    </source>
</evidence>
<keyword evidence="10 20" id="KW-0479">Metal-binding</keyword>
<sequence>MYSRFSNAFVSLLCFPLFLGAQATFVPDSLTFITTVIDSVAFSDRVSTIPSFTIYGDNYFLTGSTLGESPASDNSDAKFQIGFKQRLTNKKFLWGSYLFFTYRQKVFWDIYKESYPFRETNYNPSLALFKPFFKDSKFHSFLQVQFEHESNGRDGANSRSWNFFSATYNTYISDNLSGSLKIWIPLKPPVENKNITEFRGYQQLDLAYRLNKNIIFDTEIRKAPSFDWKGSLVVGASYRISQRSNQFIYLQYYMGYSEELITFDESTYRLRIGIAFKDLFMKFRGKQ</sequence>
<keyword evidence="11 21" id="KW-0732">Signal</keyword>
<comment type="catalytic activity">
    <reaction evidence="1">
        <text>a 1,2-diacyl-sn-glycero-3-phosphocholine + H2O = a 2-acyl-sn-glycero-3-phosphocholine + a fatty acid + H(+)</text>
        <dbReference type="Rhea" id="RHEA:18689"/>
        <dbReference type="ChEBI" id="CHEBI:15377"/>
        <dbReference type="ChEBI" id="CHEBI:15378"/>
        <dbReference type="ChEBI" id="CHEBI:28868"/>
        <dbReference type="ChEBI" id="CHEBI:57643"/>
        <dbReference type="ChEBI" id="CHEBI:57875"/>
        <dbReference type="EC" id="3.1.1.32"/>
    </reaction>
</comment>
<evidence type="ECO:0000256" key="10">
    <source>
        <dbReference type="ARBA" id="ARBA00022723"/>
    </source>
</evidence>
<dbReference type="PANTHER" id="PTHR40457:SF1">
    <property type="entry name" value="PHOSPHOLIPASE A1"/>
    <property type="match status" value="1"/>
</dbReference>
<comment type="subcellular location">
    <subcellularLocation>
        <location evidence="3">Cell outer membrane</location>
        <topology evidence="3">Multi-pass membrane protein</topology>
    </subcellularLocation>
</comment>
<evidence type="ECO:0000256" key="4">
    <source>
        <dbReference type="ARBA" id="ARBA00010525"/>
    </source>
</evidence>
<comment type="catalytic activity">
    <reaction evidence="2">
        <text>a 1,2-diacyl-sn-glycero-3-phosphocholine + H2O = a 1-acyl-sn-glycero-3-phosphocholine + a fatty acid + H(+)</text>
        <dbReference type="Rhea" id="RHEA:15801"/>
        <dbReference type="ChEBI" id="CHEBI:15377"/>
        <dbReference type="ChEBI" id="CHEBI:15378"/>
        <dbReference type="ChEBI" id="CHEBI:28868"/>
        <dbReference type="ChEBI" id="CHEBI:57643"/>
        <dbReference type="ChEBI" id="CHEBI:58168"/>
        <dbReference type="EC" id="3.1.1.4"/>
    </reaction>
</comment>
<dbReference type="Pfam" id="PF02253">
    <property type="entry name" value="PLA1"/>
    <property type="match status" value="1"/>
</dbReference>
<evidence type="ECO:0000256" key="17">
    <source>
        <dbReference type="ARBA" id="ARBA00023237"/>
    </source>
</evidence>